<dbReference type="EMBL" id="JARKIB010000106">
    <property type="protein sequence ID" value="KAJ7739586.1"/>
    <property type="molecule type" value="Genomic_DNA"/>
</dbReference>
<proteinExistence type="predicted"/>
<gene>
    <name evidence="2" type="ORF">B0H16DRAFT_1729391</name>
</gene>
<evidence type="ECO:0000313" key="3">
    <source>
        <dbReference type="Proteomes" id="UP001215598"/>
    </source>
</evidence>
<sequence>MKFSSWSCYHSQDKTGSLRTAPCSPQAPSFLRLRVRTTKTCAASASSLVLLLLCKTNTVTHSATLICRCVPAVLPALHDPTLPPAFRLLLSQLHLHRYLPLYDEDGCAGRPRLTSLRLATSSQNARPSYLAPLSLIKRIERIERAIHPAPSSSPSMTGARRADASHLRQGALSHGLRWAGGRILSSLSSVSIRPARNASGTGTGTGTHRVYDVGEPEAVIPGLDVVTQIFR</sequence>
<comment type="caution">
    <text evidence="2">The sequence shown here is derived from an EMBL/GenBank/DDBJ whole genome shotgun (WGS) entry which is preliminary data.</text>
</comment>
<organism evidence="2 3">
    <name type="scientific">Mycena metata</name>
    <dbReference type="NCBI Taxonomy" id="1033252"/>
    <lineage>
        <taxon>Eukaryota</taxon>
        <taxon>Fungi</taxon>
        <taxon>Dikarya</taxon>
        <taxon>Basidiomycota</taxon>
        <taxon>Agaricomycotina</taxon>
        <taxon>Agaricomycetes</taxon>
        <taxon>Agaricomycetidae</taxon>
        <taxon>Agaricales</taxon>
        <taxon>Marasmiineae</taxon>
        <taxon>Mycenaceae</taxon>
        <taxon>Mycena</taxon>
    </lineage>
</organism>
<dbReference type="AlphaFoldDB" id="A0AAD7IBX1"/>
<evidence type="ECO:0000313" key="2">
    <source>
        <dbReference type="EMBL" id="KAJ7739586.1"/>
    </source>
</evidence>
<accession>A0AAD7IBX1</accession>
<feature type="compositionally biased region" description="Polar residues" evidence="1">
    <location>
        <begin position="1"/>
        <end position="18"/>
    </location>
</feature>
<feature type="region of interest" description="Disordered" evidence="1">
    <location>
        <begin position="1"/>
        <end position="21"/>
    </location>
</feature>
<keyword evidence="3" id="KW-1185">Reference proteome</keyword>
<name>A0AAD7IBX1_9AGAR</name>
<dbReference type="Proteomes" id="UP001215598">
    <property type="component" value="Unassembled WGS sequence"/>
</dbReference>
<reference evidence="2" key="1">
    <citation type="submission" date="2023-03" db="EMBL/GenBank/DDBJ databases">
        <title>Massive genome expansion in bonnet fungi (Mycena s.s.) driven by repeated elements and novel gene families across ecological guilds.</title>
        <authorList>
            <consortium name="Lawrence Berkeley National Laboratory"/>
            <person name="Harder C.B."/>
            <person name="Miyauchi S."/>
            <person name="Viragh M."/>
            <person name="Kuo A."/>
            <person name="Thoen E."/>
            <person name="Andreopoulos B."/>
            <person name="Lu D."/>
            <person name="Skrede I."/>
            <person name="Drula E."/>
            <person name="Henrissat B."/>
            <person name="Morin E."/>
            <person name="Kohler A."/>
            <person name="Barry K."/>
            <person name="LaButti K."/>
            <person name="Morin E."/>
            <person name="Salamov A."/>
            <person name="Lipzen A."/>
            <person name="Mereny Z."/>
            <person name="Hegedus B."/>
            <person name="Baldrian P."/>
            <person name="Stursova M."/>
            <person name="Weitz H."/>
            <person name="Taylor A."/>
            <person name="Grigoriev I.V."/>
            <person name="Nagy L.G."/>
            <person name="Martin F."/>
            <person name="Kauserud H."/>
        </authorList>
    </citation>
    <scope>NUCLEOTIDE SEQUENCE</scope>
    <source>
        <strain evidence="2">CBHHK182m</strain>
    </source>
</reference>
<evidence type="ECO:0000256" key="1">
    <source>
        <dbReference type="SAM" id="MobiDB-lite"/>
    </source>
</evidence>
<protein>
    <submittedName>
        <fullName evidence="2">Uncharacterized protein</fullName>
    </submittedName>
</protein>